<dbReference type="Proteomes" id="UP000824048">
    <property type="component" value="Unassembled WGS sequence"/>
</dbReference>
<evidence type="ECO:0000313" key="2">
    <source>
        <dbReference type="Proteomes" id="UP000824048"/>
    </source>
</evidence>
<proteinExistence type="predicted"/>
<sequence>MRVPEGKSPLSSSELACLGIPKHKIPRVEAELARLNSQAELDRALLPDLARQIARQLL</sequence>
<comment type="caution">
    <text evidence="1">The sequence shown here is derived from an EMBL/GenBank/DDBJ whole genome shotgun (WGS) entry which is preliminary data.</text>
</comment>
<protein>
    <submittedName>
        <fullName evidence="1">Uncharacterized protein</fullName>
    </submittedName>
</protein>
<accession>A0A9D2EQ27</accession>
<organism evidence="1 2">
    <name type="scientific">Candidatus Gemmiger excrementigallinarum</name>
    <dbReference type="NCBI Taxonomy" id="2838609"/>
    <lineage>
        <taxon>Bacteria</taxon>
        <taxon>Bacillati</taxon>
        <taxon>Bacillota</taxon>
        <taxon>Clostridia</taxon>
        <taxon>Eubacteriales</taxon>
        <taxon>Gemmiger</taxon>
    </lineage>
</organism>
<evidence type="ECO:0000313" key="1">
    <source>
        <dbReference type="EMBL" id="HIZ41568.1"/>
    </source>
</evidence>
<name>A0A9D2EQ27_9FIRM</name>
<dbReference type="AlphaFoldDB" id="A0A9D2EQ27"/>
<dbReference type="EMBL" id="DXBP01000024">
    <property type="protein sequence ID" value="HIZ41568.1"/>
    <property type="molecule type" value="Genomic_DNA"/>
</dbReference>
<reference evidence="1" key="2">
    <citation type="submission" date="2021-04" db="EMBL/GenBank/DDBJ databases">
        <authorList>
            <person name="Gilroy R."/>
        </authorList>
    </citation>
    <scope>NUCLEOTIDE SEQUENCE</scope>
    <source>
        <strain evidence="1">ChiSxjej1B13-11774</strain>
    </source>
</reference>
<reference evidence="1" key="1">
    <citation type="journal article" date="2021" name="PeerJ">
        <title>Extensive microbial diversity within the chicken gut microbiome revealed by metagenomics and culture.</title>
        <authorList>
            <person name="Gilroy R."/>
            <person name="Ravi A."/>
            <person name="Getino M."/>
            <person name="Pursley I."/>
            <person name="Horton D.L."/>
            <person name="Alikhan N.F."/>
            <person name="Baker D."/>
            <person name="Gharbi K."/>
            <person name="Hall N."/>
            <person name="Watson M."/>
            <person name="Adriaenssens E.M."/>
            <person name="Foster-Nyarko E."/>
            <person name="Jarju S."/>
            <person name="Secka A."/>
            <person name="Antonio M."/>
            <person name="Oren A."/>
            <person name="Chaudhuri R.R."/>
            <person name="La Ragione R."/>
            <person name="Hildebrand F."/>
            <person name="Pallen M.J."/>
        </authorList>
    </citation>
    <scope>NUCLEOTIDE SEQUENCE</scope>
    <source>
        <strain evidence="1">ChiSxjej1B13-11774</strain>
    </source>
</reference>
<gene>
    <name evidence="1" type="ORF">H9811_03280</name>
</gene>